<dbReference type="PATRIC" id="fig|1544416.3.peg.572"/>
<sequence length="515" mass="55688">MPLSRLVDVSGALVALLRDSQFTASGIRRHLGAPATDALYRGEPAAVRRAALDDSRLSFLVRFFLLHDTLPWERCRDVLGEEVAQGLLNASALRREGDLARMLIDVRPHVLSGRDQWVFSDADASMVEHVPGPDHVLGVGAASISLLDSVPTSPVGSVLDLGTGSGVQALGQSACAEHLTVTDVHPRALSFAHATFRGAASTVSVFPEVEVLEGSWFEPVAGRCFDRIITNPPFVVGPPAVGHVYRDSGLALDGASRLVLSQAPRHLRPGGTAHAVAAWVHREGESWRSRVASWLPSHGVQAWVLQRDVADPALYVGTWLRDESLDPRSAEAARRTGEWLDFFEQEGVTGVGFGFVALERLPDDEPSEVVAEELHHDFHDPLGPEVEEYFVRNNWLRSLRGVQEVLSCRFGLRPSVAQERVSVADAATGMGFKPAVQRLSRMDGPRFSHEVDEHIAAIVSGLHPEGLSLGEVVHLYCAAHDLDAASVLPEISAAVVDLVRHGLLLPADLITEEAA</sequence>
<gene>
    <name evidence="8" type="primary">rsmC</name>
    <name evidence="8" type="ORF">Cocul_00567</name>
</gene>
<evidence type="ECO:0000259" key="7">
    <source>
        <dbReference type="Pfam" id="PF25004"/>
    </source>
</evidence>
<dbReference type="EC" id="2.1.1.172" evidence="8"/>
<dbReference type="PROSITE" id="PS00092">
    <property type="entry name" value="N6_MTASE"/>
    <property type="match status" value="1"/>
</dbReference>
<dbReference type="InterPro" id="IPR055487">
    <property type="entry name" value="DUF7059"/>
</dbReference>
<dbReference type="InterPro" id="IPR029063">
    <property type="entry name" value="SAM-dependent_MTases_sf"/>
</dbReference>
<keyword evidence="9" id="KW-1185">Reference proteome</keyword>
<dbReference type="InterPro" id="IPR046977">
    <property type="entry name" value="RsmC/RlmG"/>
</dbReference>
<dbReference type="Pfam" id="PF25004">
    <property type="entry name" value="DUF7782"/>
    <property type="match status" value="1"/>
</dbReference>
<dbReference type="EMBL" id="LKST01000001">
    <property type="protein sequence ID" value="KQB85428.1"/>
    <property type="molecule type" value="Genomic_DNA"/>
</dbReference>
<dbReference type="Proteomes" id="UP000050517">
    <property type="component" value="Unassembled WGS sequence"/>
</dbReference>
<dbReference type="InterPro" id="IPR002052">
    <property type="entry name" value="DNA_methylase_N6_adenine_CS"/>
</dbReference>
<dbReference type="AlphaFoldDB" id="A0A0Q1DYU6"/>
<keyword evidence="2" id="KW-0698">rRNA processing</keyword>
<evidence type="ECO:0000256" key="4">
    <source>
        <dbReference type="ARBA" id="ARBA00022679"/>
    </source>
</evidence>
<dbReference type="InterPro" id="IPR056684">
    <property type="entry name" value="DUF7782"/>
</dbReference>
<reference evidence="8 9" key="1">
    <citation type="submission" date="2015-10" db="EMBL/GenBank/DDBJ databases">
        <title>Corynebacteirum lowii and Corynebacterium oculi species nova, derived from human clinical disease and and emended description of Corynebacterium mastiditis.</title>
        <authorList>
            <person name="Bernard K."/>
            <person name="Pacheco A.L."/>
            <person name="Mcdougall C."/>
            <person name="Burtx T."/>
            <person name="Weibe D."/>
            <person name="Tyler S."/>
            <person name="Olson A.B."/>
            <person name="Cnockaert M."/>
            <person name="Eguchi H."/>
            <person name="Kuwahara T."/>
            <person name="Nakayama-Imaohji H."/>
            <person name="Boudewijins M."/>
            <person name="Van Hoecke F."/>
            <person name="Bernier A.-M."/>
            <person name="Vandamme P."/>
        </authorList>
    </citation>
    <scope>NUCLEOTIDE SEQUENCE [LARGE SCALE GENOMIC DNA]</scope>
    <source>
        <strain evidence="8 9">NML 130210</strain>
    </source>
</reference>
<dbReference type="PANTHER" id="PTHR47816">
    <property type="entry name" value="RIBOSOMAL RNA SMALL SUBUNIT METHYLTRANSFERASE C"/>
    <property type="match status" value="1"/>
</dbReference>
<dbReference type="RefSeq" id="WP_055121757.1">
    <property type="nucleotide sequence ID" value="NZ_LKST01000001.1"/>
</dbReference>
<evidence type="ECO:0000256" key="3">
    <source>
        <dbReference type="ARBA" id="ARBA00022603"/>
    </source>
</evidence>
<keyword evidence="4 8" id="KW-0808">Transferase</keyword>
<organism evidence="8 9">
    <name type="scientific">Corynebacterium oculi</name>
    <dbReference type="NCBI Taxonomy" id="1544416"/>
    <lineage>
        <taxon>Bacteria</taxon>
        <taxon>Bacillati</taxon>
        <taxon>Actinomycetota</taxon>
        <taxon>Actinomycetes</taxon>
        <taxon>Mycobacteriales</taxon>
        <taxon>Corynebacteriaceae</taxon>
        <taxon>Corynebacterium</taxon>
    </lineage>
</organism>
<feature type="domain" description="DUF7782" evidence="7">
    <location>
        <begin position="387"/>
        <end position="506"/>
    </location>
</feature>
<dbReference type="GO" id="GO:0052914">
    <property type="term" value="F:16S rRNA (guanine(1207)-N(2))-methyltransferase activity"/>
    <property type="evidence" value="ECO:0007669"/>
    <property type="project" value="UniProtKB-EC"/>
</dbReference>
<dbReference type="STRING" id="1544416.Cocul_00567"/>
<evidence type="ECO:0000259" key="5">
    <source>
        <dbReference type="Pfam" id="PF05175"/>
    </source>
</evidence>
<keyword evidence="3 8" id="KW-0489">Methyltransferase</keyword>
<evidence type="ECO:0000256" key="1">
    <source>
        <dbReference type="ARBA" id="ARBA00022490"/>
    </source>
</evidence>
<evidence type="ECO:0000259" key="6">
    <source>
        <dbReference type="Pfam" id="PF23186"/>
    </source>
</evidence>
<feature type="domain" description="Methyltransferase small" evidence="5">
    <location>
        <begin position="142"/>
        <end position="277"/>
    </location>
</feature>
<dbReference type="OrthoDB" id="129465at2"/>
<evidence type="ECO:0000313" key="8">
    <source>
        <dbReference type="EMBL" id="KQB85428.1"/>
    </source>
</evidence>
<dbReference type="Pfam" id="PF05175">
    <property type="entry name" value="MTS"/>
    <property type="match status" value="1"/>
</dbReference>
<dbReference type="PANTHER" id="PTHR47816:SF4">
    <property type="entry name" value="RIBOSOMAL RNA SMALL SUBUNIT METHYLTRANSFERASE C"/>
    <property type="match status" value="1"/>
</dbReference>
<evidence type="ECO:0000313" key="9">
    <source>
        <dbReference type="Proteomes" id="UP000050517"/>
    </source>
</evidence>
<dbReference type="Gene3D" id="3.40.50.150">
    <property type="entry name" value="Vaccinia Virus protein VP39"/>
    <property type="match status" value="1"/>
</dbReference>
<dbReference type="SUPFAM" id="SSF53335">
    <property type="entry name" value="S-adenosyl-L-methionine-dependent methyltransferases"/>
    <property type="match status" value="1"/>
</dbReference>
<dbReference type="InterPro" id="IPR007848">
    <property type="entry name" value="Small_mtfrase_dom"/>
</dbReference>
<protein>
    <submittedName>
        <fullName evidence="8">Ribosomal RNA small subunit methyltransferase C</fullName>
        <ecNumber evidence="8">2.1.1.172</ecNumber>
    </submittedName>
</protein>
<name>A0A0Q1DYU6_9CORY</name>
<feature type="domain" description="DUF7059" evidence="6">
    <location>
        <begin position="20"/>
        <end position="101"/>
    </location>
</feature>
<accession>A0A0Q1DYU6</accession>
<dbReference type="Pfam" id="PF23186">
    <property type="entry name" value="DUF7059"/>
    <property type="match status" value="1"/>
</dbReference>
<dbReference type="GO" id="GO:0003676">
    <property type="term" value="F:nucleic acid binding"/>
    <property type="evidence" value="ECO:0007669"/>
    <property type="project" value="InterPro"/>
</dbReference>
<comment type="caution">
    <text evidence="8">The sequence shown here is derived from an EMBL/GenBank/DDBJ whole genome shotgun (WGS) entry which is preliminary data.</text>
</comment>
<dbReference type="CDD" id="cd02440">
    <property type="entry name" value="AdoMet_MTases"/>
    <property type="match status" value="1"/>
</dbReference>
<keyword evidence="1" id="KW-0963">Cytoplasm</keyword>
<proteinExistence type="predicted"/>
<evidence type="ECO:0000256" key="2">
    <source>
        <dbReference type="ARBA" id="ARBA00022552"/>
    </source>
</evidence>